<dbReference type="STRING" id="400092.PKOR_10290"/>
<comment type="similarity">
    <text evidence="2 10">Belongs to the TRAFAC class TrmE-Era-EngA-EngB-Septin-like GTPase superfamily. EngB GTPase family.</text>
</comment>
<evidence type="ECO:0000313" key="12">
    <source>
        <dbReference type="EMBL" id="AKD03443.1"/>
    </source>
</evidence>
<evidence type="ECO:0000256" key="5">
    <source>
        <dbReference type="ARBA" id="ARBA00022741"/>
    </source>
</evidence>
<evidence type="ECO:0000256" key="6">
    <source>
        <dbReference type="ARBA" id="ARBA00022842"/>
    </source>
</evidence>
<dbReference type="RefSeq" id="WP_046310566.1">
    <property type="nucleotide sequence ID" value="NZ_CBCSCY010000005.1"/>
</dbReference>
<evidence type="ECO:0000256" key="2">
    <source>
        <dbReference type="ARBA" id="ARBA00009638"/>
    </source>
</evidence>
<evidence type="ECO:0000313" key="13">
    <source>
        <dbReference type="Proteomes" id="UP000033109"/>
    </source>
</evidence>
<keyword evidence="3 10" id="KW-0132">Cell division</keyword>
<dbReference type="InterPro" id="IPR030393">
    <property type="entry name" value="G_ENGB_dom"/>
</dbReference>
<dbReference type="GO" id="GO:0046872">
    <property type="term" value="F:metal ion binding"/>
    <property type="evidence" value="ECO:0007669"/>
    <property type="project" value="UniProtKB-KW"/>
</dbReference>
<keyword evidence="8 10" id="KW-0717">Septation</keyword>
<dbReference type="PATRIC" id="fig|400092.3.peg.2254"/>
<evidence type="ECO:0000256" key="4">
    <source>
        <dbReference type="ARBA" id="ARBA00022723"/>
    </source>
</evidence>
<evidence type="ECO:0000256" key="1">
    <source>
        <dbReference type="ARBA" id="ARBA00001946"/>
    </source>
</evidence>
<dbReference type="PANTHER" id="PTHR11649">
    <property type="entry name" value="MSS1/TRME-RELATED GTP-BINDING PROTEIN"/>
    <property type="match status" value="1"/>
</dbReference>
<dbReference type="GO" id="GO:0005525">
    <property type="term" value="F:GTP binding"/>
    <property type="evidence" value="ECO:0007669"/>
    <property type="project" value="UniProtKB-UniRule"/>
</dbReference>
<dbReference type="InterPro" id="IPR027417">
    <property type="entry name" value="P-loop_NTPase"/>
</dbReference>
<keyword evidence="13" id="KW-1185">Reference proteome</keyword>
<reference evidence="12 13" key="1">
    <citation type="journal article" date="2015" name="Sci. Rep.">
        <title>Unraveling adaptation of Pontibacter korlensis to radiation and infertility in desert through complete genome and comparative transcriptomic analysis.</title>
        <authorList>
            <person name="Dai J."/>
            <person name="Dai W."/>
            <person name="Qiu C."/>
            <person name="Yang Z."/>
            <person name="Zhang Y."/>
            <person name="Zhou M."/>
            <person name="Zhang L."/>
            <person name="Fang C."/>
            <person name="Gao Q."/>
            <person name="Yang Q."/>
            <person name="Li X."/>
            <person name="Wang Z."/>
            <person name="Wang Z."/>
            <person name="Jia Z."/>
            <person name="Chen X."/>
        </authorList>
    </citation>
    <scope>NUCLEOTIDE SEQUENCE [LARGE SCALE GENOMIC DNA]</scope>
    <source>
        <strain evidence="12 13">X14-1T</strain>
    </source>
</reference>
<dbReference type="GO" id="GO:0000917">
    <property type="term" value="P:division septum assembly"/>
    <property type="evidence" value="ECO:0007669"/>
    <property type="project" value="UniProtKB-KW"/>
</dbReference>
<dbReference type="NCBIfam" id="TIGR03598">
    <property type="entry name" value="GTPase_YsxC"/>
    <property type="match status" value="1"/>
</dbReference>
<gene>
    <name evidence="10" type="primary">engB</name>
    <name evidence="12" type="ORF">PKOR_10290</name>
</gene>
<organism evidence="12 13">
    <name type="scientific">Pontibacter korlensis</name>
    <dbReference type="NCBI Taxonomy" id="400092"/>
    <lineage>
        <taxon>Bacteria</taxon>
        <taxon>Pseudomonadati</taxon>
        <taxon>Bacteroidota</taxon>
        <taxon>Cytophagia</taxon>
        <taxon>Cytophagales</taxon>
        <taxon>Hymenobacteraceae</taxon>
        <taxon>Pontibacter</taxon>
    </lineage>
</organism>
<dbReference type="KEGG" id="pko:PKOR_10290"/>
<feature type="domain" description="EngB-type G" evidence="11">
    <location>
        <begin position="22"/>
        <end position="197"/>
    </location>
</feature>
<dbReference type="PANTHER" id="PTHR11649:SF13">
    <property type="entry name" value="ENGB-TYPE G DOMAIN-CONTAINING PROTEIN"/>
    <property type="match status" value="1"/>
</dbReference>
<dbReference type="Pfam" id="PF01926">
    <property type="entry name" value="MMR_HSR1"/>
    <property type="match status" value="1"/>
</dbReference>
<keyword evidence="9 10" id="KW-0131">Cell cycle</keyword>
<dbReference type="NCBIfam" id="TIGR00231">
    <property type="entry name" value="small_GTP"/>
    <property type="match status" value="1"/>
</dbReference>
<dbReference type="HOGENOM" id="CLU_033732_3_0_10"/>
<proteinExistence type="inferred from homology"/>
<keyword evidence="6" id="KW-0460">Magnesium</keyword>
<sequence>MVIKEAKFLMSNTKVEACPAPNRPEYAFIGRSNVGKSSLINMLTEQKKLAKTSAQPGKTQLINHFLINDEWYLVDLPGYGYAKVSKSSRDEWRRMINFYLQKRENLTCVFVLIDSRHDPMKQDLDFINYLGTMGVPFVLVFTKLDKQSAIKTDSTIAAWKRKLRETWEELPQMFRTSSEKQIGRDEILNFIEEVNAQMQNQS</sequence>
<evidence type="ECO:0000259" key="11">
    <source>
        <dbReference type="PROSITE" id="PS51706"/>
    </source>
</evidence>
<comment type="cofactor">
    <cofactor evidence="1">
        <name>Mg(2+)</name>
        <dbReference type="ChEBI" id="CHEBI:18420"/>
    </cofactor>
</comment>
<comment type="function">
    <text evidence="10">Necessary for normal cell division and for the maintenance of normal septation.</text>
</comment>
<dbReference type="InterPro" id="IPR006073">
    <property type="entry name" value="GTP-bd"/>
</dbReference>
<dbReference type="OrthoDB" id="9804921at2"/>
<accession>A0A0E3ZDX7</accession>
<evidence type="ECO:0000256" key="9">
    <source>
        <dbReference type="ARBA" id="ARBA00023306"/>
    </source>
</evidence>
<dbReference type="FunFam" id="3.40.50.300:FF:000098">
    <property type="entry name" value="Probable GTP-binding protein EngB"/>
    <property type="match status" value="1"/>
</dbReference>
<dbReference type="CDD" id="cd01876">
    <property type="entry name" value="YihA_EngB"/>
    <property type="match status" value="1"/>
</dbReference>
<dbReference type="InterPro" id="IPR005225">
    <property type="entry name" value="Small_GTP-bd"/>
</dbReference>
<evidence type="ECO:0000256" key="8">
    <source>
        <dbReference type="ARBA" id="ARBA00023210"/>
    </source>
</evidence>
<evidence type="ECO:0000256" key="10">
    <source>
        <dbReference type="HAMAP-Rule" id="MF_00321"/>
    </source>
</evidence>
<dbReference type="PROSITE" id="PS51706">
    <property type="entry name" value="G_ENGB"/>
    <property type="match status" value="1"/>
</dbReference>
<dbReference type="EMBL" id="CP009621">
    <property type="protein sequence ID" value="AKD03443.1"/>
    <property type="molecule type" value="Genomic_DNA"/>
</dbReference>
<dbReference type="AlphaFoldDB" id="A0A0E3ZDX7"/>
<dbReference type="Proteomes" id="UP000033109">
    <property type="component" value="Chromosome"/>
</dbReference>
<keyword evidence="4" id="KW-0479">Metal-binding</keyword>
<dbReference type="SUPFAM" id="SSF52540">
    <property type="entry name" value="P-loop containing nucleoside triphosphate hydrolases"/>
    <property type="match status" value="1"/>
</dbReference>
<dbReference type="InterPro" id="IPR019987">
    <property type="entry name" value="GTP-bd_ribosome_bio_YsxC"/>
</dbReference>
<dbReference type="HAMAP" id="MF_00321">
    <property type="entry name" value="GTPase_EngB"/>
    <property type="match status" value="1"/>
</dbReference>
<dbReference type="Gene3D" id="3.40.50.300">
    <property type="entry name" value="P-loop containing nucleotide triphosphate hydrolases"/>
    <property type="match status" value="1"/>
</dbReference>
<evidence type="ECO:0000256" key="3">
    <source>
        <dbReference type="ARBA" id="ARBA00022618"/>
    </source>
</evidence>
<keyword evidence="7 10" id="KW-0342">GTP-binding</keyword>
<name>A0A0E3ZDX7_9BACT</name>
<evidence type="ECO:0000256" key="7">
    <source>
        <dbReference type="ARBA" id="ARBA00023134"/>
    </source>
</evidence>
<keyword evidence="5 10" id="KW-0547">Nucleotide-binding</keyword>
<protein>
    <recommendedName>
        <fullName evidence="10">Probable GTP-binding protein EngB</fullName>
    </recommendedName>
</protein>